<evidence type="ECO:0000256" key="4">
    <source>
        <dbReference type="ARBA" id="ARBA00022764"/>
    </source>
</evidence>
<evidence type="ECO:0000256" key="3">
    <source>
        <dbReference type="ARBA" id="ARBA00022729"/>
    </source>
</evidence>
<dbReference type="PRINTS" id="PR00909">
    <property type="entry name" value="SPERMDNBNDNG"/>
</dbReference>
<dbReference type="PANTHER" id="PTHR30222:SF12">
    <property type="entry name" value="NORSPERMIDINE SENSOR"/>
    <property type="match status" value="1"/>
</dbReference>
<name>A0ABT5KV99_9BURK</name>
<keyword evidence="4 5" id="KW-0574">Periplasm</keyword>
<keyword evidence="3 6" id="KW-0732">Signal</keyword>
<dbReference type="PANTHER" id="PTHR30222">
    <property type="entry name" value="SPERMIDINE/PUTRESCINE-BINDING PERIPLASMIC PROTEIN"/>
    <property type="match status" value="1"/>
</dbReference>
<organism evidence="7 8">
    <name type="scientific">Roseateles koreensis</name>
    <dbReference type="NCBI Taxonomy" id="2987526"/>
    <lineage>
        <taxon>Bacteria</taxon>
        <taxon>Pseudomonadati</taxon>
        <taxon>Pseudomonadota</taxon>
        <taxon>Betaproteobacteria</taxon>
        <taxon>Burkholderiales</taxon>
        <taxon>Sphaerotilaceae</taxon>
        <taxon>Roseateles</taxon>
    </lineage>
</organism>
<feature type="chain" id="PRO_5045093268" description="Putrescine-binding periplasmic protein" evidence="6">
    <location>
        <begin position="28"/>
        <end position="382"/>
    </location>
</feature>
<comment type="subcellular location">
    <subcellularLocation>
        <location evidence="1 5">Periplasm</location>
    </subcellularLocation>
</comment>
<dbReference type="SUPFAM" id="SSF53850">
    <property type="entry name" value="Periplasmic binding protein-like II"/>
    <property type="match status" value="1"/>
</dbReference>
<evidence type="ECO:0000256" key="1">
    <source>
        <dbReference type="ARBA" id="ARBA00004418"/>
    </source>
</evidence>
<dbReference type="EMBL" id="JAQQXS010000017">
    <property type="protein sequence ID" value="MDC8786870.1"/>
    <property type="molecule type" value="Genomic_DNA"/>
</dbReference>
<dbReference type="CDD" id="cd13659">
    <property type="entry name" value="PBP2_PotF"/>
    <property type="match status" value="1"/>
</dbReference>
<evidence type="ECO:0000256" key="2">
    <source>
        <dbReference type="ARBA" id="ARBA00022448"/>
    </source>
</evidence>
<comment type="caution">
    <text evidence="7">The sequence shown here is derived from an EMBL/GenBank/DDBJ whole genome shotgun (WGS) entry which is preliminary data.</text>
</comment>
<dbReference type="InterPro" id="IPR006059">
    <property type="entry name" value="SBP"/>
</dbReference>
<keyword evidence="8" id="KW-1185">Reference proteome</keyword>
<feature type="signal peptide" evidence="6">
    <location>
        <begin position="1"/>
        <end position="27"/>
    </location>
</feature>
<dbReference type="PIRSF" id="PIRSF019574">
    <property type="entry name" value="Periplasmic_polyamine_BP"/>
    <property type="match status" value="1"/>
</dbReference>
<comment type="function">
    <text evidence="5">Required for the activity of the bacterial periplasmic transport system of putrescine.</text>
</comment>
<evidence type="ECO:0000256" key="5">
    <source>
        <dbReference type="PIRNR" id="PIRNR019574"/>
    </source>
</evidence>
<dbReference type="Proteomes" id="UP001219862">
    <property type="component" value="Unassembled WGS sequence"/>
</dbReference>
<evidence type="ECO:0000256" key="6">
    <source>
        <dbReference type="SAM" id="SignalP"/>
    </source>
</evidence>
<sequence length="382" mass="41825">MSRNRFKSGAWLSLLAALALLPFSVSAVHAAAPATTPAAEDKVLNVYNWSDYIAEDTIRNFEKETGIKVRYDSFDNNEIVHAKLVAGHTGYDVVVPTAYWAKLQAEGGLLRKLDKSLLPNLANLDPALQAQLAVLDPGNQFMVTWLWGFSTIGINVDKVRAALGPLPMPANAWDLLFKPAYVSRLTACGVSVMDSATEVVPAALHYLGKPAFSRVLGDYKDVPALLQSIRPSITLFSSSGYINDLANGSLCMVLGWSGDINIARQRAIDGKTGQHIEALIPPTGGLLFMDTMVIPSDAPHPLNAHRFINYILRPEVHAAITNKVFYANPNLSSRPFIKPEIRSNPSVFPAPADMARMVVSQPLNNDARRKMNRIFTSFKTEQ</sequence>
<evidence type="ECO:0000313" key="8">
    <source>
        <dbReference type="Proteomes" id="UP001219862"/>
    </source>
</evidence>
<dbReference type="Gene3D" id="3.40.190.10">
    <property type="entry name" value="Periplasmic binding protein-like II"/>
    <property type="match status" value="2"/>
</dbReference>
<dbReference type="InterPro" id="IPR001188">
    <property type="entry name" value="Sperm_putr-bd"/>
</dbReference>
<reference evidence="7 8" key="1">
    <citation type="submission" date="2022-10" db="EMBL/GenBank/DDBJ databases">
        <title>paucibacter sp. hw8 Genome sequencing.</title>
        <authorList>
            <person name="Park S."/>
        </authorList>
    </citation>
    <scope>NUCLEOTIDE SEQUENCE [LARGE SCALE GENOMIC DNA]</scope>
    <source>
        <strain evidence="8">hw8</strain>
    </source>
</reference>
<protein>
    <recommendedName>
        <fullName evidence="5">Putrescine-binding periplasmic protein</fullName>
    </recommendedName>
</protein>
<proteinExistence type="inferred from homology"/>
<comment type="similarity">
    <text evidence="5">Belongs to the bacterial solute-binding protein PotD/PotF family.</text>
</comment>
<accession>A0ABT5KV99</accession>
<gene>
    <name evidence="7" type="ORF">PRZ01_16905</name>
</gene>
<dbReference type="RefSeq" id="WP_273597989.1">
    <property type="nucleotide sequence ID" value="NZ_JAQQXS010000017.1"/>
</dbReference>
<evidence type="ECO:0000313" key="7">
    <source>
        <dbReference type="EMBL" id="MDC8786870.1"/>
    </source>
</evidence>
<keyword evidence="2 5" id="KW-0813">Transport</keyword>
<dbReference type="Pfam" id="PF13416">
    <property type="entry name" value="SBP_bac_8"/>
    <property type="match status" value="1"/>
</dbReference>